<dbReference type="Pfam" id="PF01116">
    <property type="entry name" value="F_bP_aldolase"/>
    <property type="match status" value="1"/>
</dbReference>
<dbReference type="EC" id="4.1.2.13" evidence="3"/>
<feature type="active site" description="Proton donor" evidence="1">
    <location>
        <position position="79"/>
    </location>
</feature>
<feature type="binding site" evidence="2">
    <location>
        <position position="210"/>
    </location>
    <ligand>
        <name>Zn(2+)</name>
        <dbReference type="ChEBI" id="CHEBI:29105"/>
        <label>1</label>
        <note>catalytic</note>
    </ligand>
</feature>
<keyword evidence="3" id="KW-0456">Lyase</keyword>
<dbReference type="PANTHER" id="PTHR30304">
    <property type="entry name" value="D-TAGATOSE-1,6-BISPHOSPHATE ALDOLASE"/>
    <property type="match status" value="1"/>
</dbReference>
<feature type="binding site" evidence="2">
    <location>
        <position position="101"/>
    </location>
    <ligand>
        <name>Zn(2+)</name>
        <dbReference type="ChEBI" id="CHEBI:29105"/>
        <label>2</label>
    </ligand>
</feature>
<comment type="caution">
    <text evidence="4">The sequence shown here is derived from an EMBL/GenBank/DDBJ whole genome shotgun (WGS) entry which is preliminary data.</text>
</comment>
<dbReference type="PIRSF" id="PIRSF001359">
    <property type="entry name" value="F_bP_aldolase_II"/>
    <property type="match status" value="1"/>
</dbReference>
<dbReference type="AlphaFoldDB" id="A0A8H7M9V2"/>
<feature type="binding site" evidence="2">
    <location>
        <position position="80"/>
    </location>
    <ligand>
        <name>Zn(2+)</name>
        <dbReference type="ChEBI" id="CHEBI:29105"/>
        <label>1</label>
        <note>catalytic</note>
    </ligand>
</feature>
<evidence type="ECO:0000313" key="4">
    <source>
        <dbReference type="EMBL" id="KAF9628927.1"/>
    </source>
</evidence>
<comment type="function">
    <text evidence="3">Catalyzes the aldol condensation of dihydroxyacetone phosphate (DHAP or glycerone-phosphate) with glyceraldehyde 3-phosphate (G3P) to form fructose 1,6-bisphosphate (FBP) in gluconeogenesis and the reverse reaction in glycolysis.</text>
</comment>
<dbReference type="GO" id="GO:0008270">
    <property type="term" value="F:zinc ion binding"/>
    <property type="evidence" value="ECO:0007669"/>
    <property type="project" value="UniProtKB-UniRule"/>
</dbReference>
<dbReference type="GO" id="GO:0004332">
    <property type="term" value="F:fructose-bisphosphate aldolase activity"/>
    <property type="evidence" value="ECO:0007669"/>
    <property type="project" value="UniProtKB-EC"/>
</dbReference>
<evidence type="ECO:0000256" key="2">
    <source>
        <dbReference type="PIRSR" id="PIRSR001359-3"/>
    </source>
</evidence>
<evidence type="ECO:0000313" key="5">
    <source>
        <dbReference type="Proteomes" id="UP000627934"/>
    </source>
</evidence>
<dbReference type="InterPro" id="IPR000771">
    <property type="entry name" value="FBA_II"/>
</dbReference>
<protein>
    <recommendedName>
        <fullName evidence="3">Fructose-bisphosphate aldolase</fullName>
        <shortName evidence="3">FBP aldolase</shortName>
        <ecNumber evidence="3">4.1.2.13</ecNumber>
    </recommendedName>
</protein>
<keyword evidence="3" id="KW-0324">Glycolysis</keyword>
<proteinExistence type="inferred from homology"/>
<comment type="catalytic activity">
    <reaction evidence="3">
        <text>beta-D-fructose 1,6-bisphosphate = D-glyceraldehyde 3-phosphate + dihydroxyacetone phosphate</text>
        <dbReference type="Rhea" id="RHEA:14729"/>
        <dbReference type="ChEBI" id="CHEBI:32966"/>
        <dbReference type="ChEBI" id="CHEBI:57642"/>
        <dbReference type="ChEBI" id="CHEBI:59776"/>
        <dbReference type="EC" id="4.1.2.13"/>
    </reaction>
</comment>
<reference evidence="4" key="2">
    <citation type="journal article" date="2018" name="DNA Res.">
        <title>Comparative genome and transcriptome analyses reveal adaptations to opportunistic infections in woody plant degrading pathogens of Botryosphaeriaceae.</title>
        <authorList>
            <person name="Yan J.Y."/>
            <person name="Zhao W.S."/>
            <person name="Chen Z."/>
            <person name="Xing Q.K."/>
            <person name="Zhang W."/>
            <person name="Chethana K.W.T."/>
            <person name="Xue M.F."/>
            <person name="Xu J.P."/>
            <person name="Phillips A.J.L."/>
            <person name="Wang Y."/>
            <person name="Liu J.H."/>
            <person name="Liu M."/>
            <person name="Zhou Y."/>
            <person name="Jayawardena R.S."/>
            <person name="Manawasinghe I.S."/>
            <person name="Huang J.B."/>
            <person name="Qiao G.H."/>
            <person name="Fu C.Y."/>
            <person name="Guo F.F."/>
            <person name="Dissanayake A.J."/>
            <person name="Peng Y.L."/>
            <person name="Hyde K.D."/>
            <person name="Li X.H."/>
        </authorList>
    </citation>
    <scope>NUCLEOTIDE SEQUENCE</scope>
    <source>
        <strain evidence="4">CSS-01s</strain>
    </source>
</reference>
<dbReference type="InterPro" id="IPR013785">
    <property type="entry name" value="Aldolase_TIM"/>
</dbReference>
<comment type="cofactor">
    <cofactor evidence="2 3">
        <name>Zn(2+)</name>
        <dbReference type="ChEBI" id="CHEBI:29105"/>
    </cofactor>
    <text evidence="2 3">Binds 2 Zn(2+) ions per subunit. One is catalytic and the other provides a structural contribution.</text>
</comment>
<organism evidence="4 5">
    <name type="scientific">Lasiodiplodia theobromae</name>
    <dbReference type="NCBI Taxonomy" id="45133"/>
    <lineage>
        <taxon>Eukaryota</taxon>
        <taxon>Fungi</taxon>
        <taxon>Dikarya</taxon>
        <taxon>Ascomycota</taxon>
        <taxon>Pezizomycotina</taxon>
        <taxon>Dothideomycetes</taxon>
        <taxon>Dothideomycetes incertae sedis</taxon>
        <taxon>Botryosphaeriales</taxon>
        <taxon>Botryosphaeriaceae</taxon>
        <taxon>Lasiodiplodia</taxon>
    </lineage>
</organism>
<sequence length="282" mass="30840">MGNQEFPASNRTWQILHQAKKNSYNNDGVMAVIRAAERKRSPAIIQIFPWMMHFQGDHFIKYIASAIRDASVPIALHMDHCIKDEDVQHALTLPFDSIMVDASTSGGELNAEYCAQIVQQASQLGITIEAEVGRIDGCEDGLPEADIEAALTDPNEARDFVAKTGVHFLAPSFGNVHGPYPPGGAAKFWKLDRLTAIGTEIGPDIPLVLHGTHPVSDELFQKAIACGVAKINLNRNVRDPYTAFVAEKAGEFELTTLKEQAVEIYAKSIERILDVFGSSGRA</sequence>
<dbReference type="EMBL" id="MDYX01000024">
    <property type="protein sequence ID" value="KAF9628927.1"/>
    <property type="molecule type" value="Genomic_DNA"/>
</dbReference>
<accession>A0A8H7M9V2</accession>
<keyword evidence="2 3" id="KW-0479">Metal-binding</keyword>
<dbReference type="Proteomes" id="UP000627934">
    <property type="component" value="Unassembled WGS sequence"/>
</dbReference>
<keyword evidence="2 3" id="KW-0862">Zinc</keyword>
<dbReference type="InterPro" id="IPR050246">
    <property type="entry name" value="Class_II_FBP_aldolase"/>
</dbReference>
<gene>
    <name evidence="4" type="ORF">BFW01_g10130</name>
</gene>
<name>A0A8H7M9V2_9PEZI</name>
<comment type="pathway">
    <text evidence="3">Carbohydrate degradation; glycolysis; D-glyceraldehyde 3-phosphate and glycerone phosphate from D-glucose: step 4/4.</text>
</comment>
<feature type="binding site" evidence="2">
    <location>
        <position position="131"/>
    </location>
    <ligand>
        <name>Zn(2+)</name>
        <dbReference type="ChEBI" id="CHEBI:29105"/>
        <label>2</label>
    </ligand>
</feature>
<dbReference type="Gene3D" id="3.20.20.70">
    <property type="entry name" value="Aldolase class I"/>
    <property type="match status" value="1"/>
</dbReference>
<feature type="binding site" evidence="2">
    <location>
        <position position="177"/>
    </location>
    <ligand>
        <name>Zn(2+)</name>
        <dbReference type="ChEBI" id="CHEBI:29105"/>
        <label>1</label>
        <note>catalytic</note>
    </ligand>
</feature>
<dbReference type="PANTHER" id="PTHR30304:SF0">
    <property type="entry name" value="D-TAGATOSE-1,6-BISPHOSPHATE ALDOLASE SUBUNIT GATY-RELATED"/>
    <property type="match status" value="1"/>
</dbReference>
<comment type="similarity">
    <text evidence="3">Belongs to the class II fructose-bisphosphate aldolase family.</text>
</comment>
<dbReference type="UniPathway" id="UPA00109">
    <property type="reaction ID" value="UER00183"/>
</dbReference>
<evidence type="ECO:0000256" key="1">
    <source>
        <dbReference type="PIRSR" id="PIRSR001359-1"/>
    </source>
</evidence>
<dbReference type="GO" id="GO:0006096">
    <property type="term" value="P:glycolytic process"/>
    <property type="evidence" value="ECO:0007669"/>
    <property type="project" value="UniProtKB-UniPathway"/>
</dbReference>
<reference evidence="4" key="1">
    <citation type="submission" date="2016-08" db="EMBL/GenBank/DDBJ databases">
        <authorList>
            <person name="Yan J."/>
        </authorList>
    </citation>
    <scope>NUCLEOTIDE SEQUENCE</scope>
    <source>
        <strain evidence="4">CSS-01s</strain>
    </source>
</reference>
<evidence type="ECO:0000256" key="3">
    <source>
        <dbReference type="RuleBase" id="RU366023"/>
    </source>
</evidence>
<dbReference type="SUPFAM" id="SSF51569">
    <property type="entry name" value="Aldolase"/>
    <property type="match status" value="1"/>
</dbReference>